<protein>
    <submittedName>
        <fullName evidence="1">Uncharacterized protein</fullName>
    </submittedName>
</protein>
<proteinExistence type="predicted"/>
<evidence type="ECO:0000313" key="2">
    <source>
        <dbReference type="Proteomes" id="UP000828048"/>
    </source>
</evidence>
<evidence type="ECO:0000313" key="1">
    <source>
        <dbReference type="EMBL" id="KAH7833656.1"/>
    </source>
</evidence>
<name>A0ACB7WYQ6_9ERIC</name>
<sequence length="236" mass="26735">MEDGRYVYSCRQDDSIIPDNLPEGYKGVVNLWFRREVERACCDDVLVLDSYREQRVFSKVENMEMVLGSGLSLSTRVTLPRRIEDLITEKLLSFANSMLKNPKNTDKKALPIAVEVVVRTLQGSMENEQEAIARSFTESAEAVLTDFLQAIIEEDHPEEDYQEALEHVSAVRSKFKAVEYITVPDSYLGKHCMFCNDKFSKGVFVARMPVCSHVYHGDCFLGVLVLGESCRICLAS</sequence>
<organism evidence="1 2">
    <name type="scientific">Vaccinium darrowii</name>
    <dbReference type="NCBI Taxonomy" id="229202"/>
    <lineage>
        <taxon>Eukaryota</taxon>
        <taxon>Viridiplantae</taxon>
        <taxon>Streptophyta</taxon>
        <taxon>Embryophyta</taxon>
        <taxon>Tracheophyta</taxon>
        <taxon>Spermatophyta</taxon>
        <taxon>Magnoliopsida</taxon>
        <taxon>eudicotyledons</taxon>
        <taxon>Gunneridae</taxon>
        <taxon>Pentapetalae</taxon>
        <taxon>asterids</taxon>
        <taxon>Ericales</taxon>
        <taxon>Ericaceae</taxon>
        <taxon>Vaccinioideae</taxon>
        <taxon>Vaccinieae</taxon>
        <taxon>Vaccinium</taxon>
    </lineage>
</organism>
<accession>A0ACB7WYQ6</accession>
<dbReference type="EMBL" id="CM037152">
    <property type="protein sequence ID" value="KAH7833656.1"/>
    <property type="molecule type" value="Genomic_DNA"/>
</dbReference>
<reference evidence="1 2" key="1">
    <citation type="journal article" date="2021" name="Hortic Res">
        <title>High-quality reference genome and annotation aids understanding of berry development for evergreen blueberry (Vaccinium darrowii).</title>
        <authorList>
            <person name="Yu J."/>
            <person name="Hulse-Kemp A.M."/>
            <person name="Babiker E."/>
            <person name="Staton M."/>
        </authorList>
    </citation>
    <scope>NUCLEOTIDE SEQUENCE [LARGE SCALE GENOMIC DNA]</scope>
    <source>
        <strain evidence="2">cv. NJ 8807/NJ 8810</strain>
        <tissue evidence="1">Young leaf</tissue>
    </source>
</reference>
<gene>
    <name evidence="1" type="ORF">Vadar_008485</name>
</gene>
<dbReference type="Proteomes" id="UP000828048">
    <property type="component" value="Chromosome 2"/>
</dbReference>
<comment type="caution">
    <text evidence="1">The sequence shown here is derived from an EMBL/GenBank/DDBJ whole genome shotgun (WGS) entry which is preliminary data.</text>
</comment>
<keyword evidence="2" id="KW-1185">Reference proteome</keyword>